<feature type="non-terminal residue" evidence="1">
    <location>
        <position position="1"/>
    </location>
</feature>
<comment type="caution">
    <text evidence="1">The sequence shown here is derived from an EMBL/GenBank/DDBJ whole genome shotgun (WGS) entry which is preliminary data.</text>
</comment>
<dbReference type="Proteomes" id="UP001159405">
    <property type="component" value="Unassembled WGS sequence"/>
</dbReference>
<keyword evidence="2" id="KW-1185">Reference proteome</keyword>
<sequence length="110" mass="12461">FDDILAKIKQLSEAENCMITEIITLCKLLLVNPAISAAGEKSFSSVRRLKTWLRSTMTQTRFSNLTILNTHKQRTDKLCLIDVANEFTALNENRKSNFCTFKESALKMSG</sequence>
<proteinExistence type="predicted"/>
<accession>A0ABN8QSF5</accession>
<dbReference type="EMBL" id="CALNXK010000149">
    <property type="protein sequence ID" value="CAH3169310.1"/>
    <property type="molecule type" value="Genomic_DNA"/>
</dbReference>
<organism evidence="1 2">
    <name type="scientific">Porites lobata</name>
    <dbReference type="NCBI Taxonomy" id="104759"/>
    <lineage>
        <taxon>Eukaryota</taxon>
        <taxon>Metazoa</taxon>
        <taxon>Cnidaria</taxon>
        <taxon>Anthozoa</taxon>
        <taxon>Hexacorallia</taxon>
        <taxon>Scleractinia</taxon>
        <taxon>Fungiina</taxon>
        <taxon>Poritidae</taxon>
        <taxon>Porites</taxon>
    </lineage>
</organism>
<gene>
    <name evidence="1" type="ORF">PLOB_00009717</name>
</gene>
<reference evidence="1 2" key="1">
    <citation type="submission" date="2022-05" db="EMBL/GenBank/DDBJ databases">
        <authorList>
            <consortium name="Genoscope - CEA"/>
            <person name="William W."/>
        </authorList>
    </citation>
    <scope>NUCLEOTIDE SEQUENCE [LARGE SCALE GENOMIC DNA]</scope>
</reference>
<name>A0ABN8QSF5_9CNID</name>
<protein>
    <recommendedName>
        <fullName evidence="3">HAT C-terminal dimerisation domain-containing protein</fullName>
    </recommendedName>
</protein>
<evidence type="ECO:0000313" key="1">
    <source>
        <dbReference type="EMBL" id="CAH3169310.1"/>
    </source>
</evidence>
<evidence type="ECO:0000313" key="2">
    <source>
        <dbReference type="Proteomes" id="UP001159405"/>
    </source>
</evidence>
<evidence type="ECO:0008006" key="3">
    <source>
        <dbReference type="Google" id="ProtNLM"/>
    </source>
</evidence>